<dbReference type="RefSeq" id="WP_173060345.1">
    <property type="nucleotide sequence ID" value="NZ_AP022853.1"/>
</dbReference>
<sequence length="76" mass="8763">MPYFVYKVTTFPFKQFELAAQFDAFKEASAHAKELRKTVASDDKVVVKVMFGENQLQAEDILNQEREPQPTTGEDY</sequence>
<dbReference type="Proteomes" id="UP000502260">
    <property type="component" value="Chromosome"/>
</dbReference>
<dbReference type="KEGG" id="slac:SKTS_06620"/>
<protein>
    <submittedName>
        <fullName evidence="1">Uncharacterized protein</fullName>
    </submittedName>
</protein>
<name>A0A6F8V9V1_9PROT</name>
<evidence type="ECO:0000313" key="1">
    <source>
        <dbReference type="EMBL" id="BCB25776.1"/>
    </source>
</evidence>
<dbReference type="EMBL" id="AP022853">
    <property type="protein sequence ID" value="BCB25776.1"/>
    <property type="molecule type" value="Genomic_DNA"/>
</dbReference>
<gene>
    <name evidence="1" type="ORF">SKTS_06620</name>
</gene>
<dbReference type="AlphaFoldDB" id="A0A6F8V9V1"/>
<accession>A0A6F8V9V1</accession>
<keyword evidence="2" id="KW-1185">Reference proteome</keyword>
<evidence type="ECO:0000313" key="2">
    <source>
        <dbReference type="Proteomes" id="UP000502260"/>
    </source>
</evidence>
<proteinExistence type="predicted"/>
<reference evidence="2" key="1">
    <citation type="submission" date="2020-03" db="EMBL/GenBank/DDBJ databases">
        <title>Complete genome sequence of sulfur-oxidizing bacterium skT11.</title>
        <authorList>
            <person name="Kanda M."/>
            <person name="Kojima H."/>
            <person name="Fukui M."/>
        </authorList>
    </citation>
    <scope>NUCLEOTIDE SEQUENCE [LARGE SCALE GENOMIC DNA]</scope>
    <source>
        <strain evidence="2">skT11</strain>
    </source>
</reference>
<organism evidence="1 2">
    <name type="scientific">Sulfurimicrobium lacus</name>
    <dbReference type="NCBI Taxonomy" id="2715678"/>
    <lineage>
        <taxon>Bacteria</taxon>
        <taxon>Pseudomonadati</taxon>
        <taxon>Pseudomonadota</taxon>
        <taxon>Betaproteobacteria</taxon>
        <taxon>Nitrosomonadales</taxon>
        <taxon>Sulfuricellaceae</taxon>
        <taxon>Sulfurimicrobium</taxon>
    </lineage>
</organism>